<evidence type="ECO:0000256" key="2">
    <source>
        <dbReference type="ARBA" id="ARBA00009347"/>
    </source>
</evidence>
<dbReference type="InterPro" id="IPR009100">
    <property type="entry name" value="AcylCoA_DH/oxidase_NM_dom_sf"/>
</dbReference>
<dbReference type="Proteomes" id="UP001596074">
    <property type="component" value="Unassembled WGS sequence"/>
</dbReference>
<dbReference type="EMBL" id="JBHSON010000013">
    <property type="protein sequence ID" value="MFC5746341.1"/>
    <property type="molecule type" value="Genomic_DNA"/>
</dbReference>
<dbReference type="InterPro" id="IPR013786">
    <property type="entry name" value="AcylCoA_DH/ox_N"/>
</dbReference>
<accession>A0ABW0ZSS5</accession>
<dbReference type="RefSeq" id="WP_378281964.1">
    <property type="nucleotide sequence ID" value="NZ_JBHSON010000013.1"/>
</dbReference>
<evidence type="ECO:0000256" key="5">
    <source>
        <dbReference type="ARBA" id="ARBA00023002"/>
    </source>
</evidence>
<dbReference type="SUPFAM" id="SSF47203">
    <property type="entry name" value="Acyl-CoA dehydrogenase C-terminal domain-like"/>
    <property type="match status" value="1"/>
</dbReference>
<dbReference type="PANTHER" id="PTHR43884:SF20">
    <property type="entry name" value="ACYL-COA DEHYDROGENASE FADE28"/>
    <property type="match status" value="1"/>
</dbReference>
<keyword evidence="5 8" id="KW-0560">Oxidoreductase</keyword>
<organism evidence="8 9">
    <name type="scientific">Actinomadura rugatobispora</name>
    <dbReference type="NCBI Taxonomy" id="1994"/>
    <lineage>
        <taxon>Bacteria</taxon>
        <taxon>Bacillati</taxon>
        <taxon>Actinomycetota</taxon>
        <taxon>Actinomycetes</taxon>
        <taxon>Streptosporangiales</taxon>
        <taxon>Thermomonosporaceae</taxon>
        <taxon>Actinomadura</taxon>
    </lineage>
</organism>
<dbReference type="Gene3D" id="2.40.110.10">
    <property type="entry name" value="Butyryl-CoA Dehydrogenase, subunit A, domain 2"/>
    <property type="match status" value="1"/>
</dbReference>
<dbReference type="CDD" id="cd00567">
    <property type="entry name" value="ACAD"/>
    <property type="match status" value="1"/>
</dbReference>
<dbReference type="Pfam" id="PF02771">
    <property type="entry name" value="Acyl-CoA_dh_N"/>
    <property type="match status" value="1"/>
</dbReference>
<feature type="domain" description="Acyl-CoA dehydrogenase/oxidase N-terminal" evidence="7">
    <location>
        <begin position="6"/>
        <end position="106"/>
    </location>
</feature>
<comment type="caution">
    <text evidence="8">The sequence shown here is derived from an EMBL/GenBank/DDBJ whole genome shotgun (WGS) entry which is preliminary data.</text>
</comment>
<evidence type="ECO:0000256" key="4">
    <source>
        <dbReference type="ARBA" id="ARBA00022827"/>
    </source>
</evidence>
<dbReference type="PANTHER" id="PTHR43884">
    <property type="entry name" value="ACYL-COA DEHYDROGENASE"/>
    <property type="match status" value="1"/>
</dbReference>
<comment type="cofactor">
    <cofactor evidence="1">
        <name>FAD</name>
        <dbReference type="ChEBI" id="CHEBI:57692"/>
    </cofactor>
</comment>
<reference evidence="9" key="1">
    <citation type="journal article" date="2019" name="Int. J. Syst. Evol. Microbiol.">
        <title>The Global Catalogue of Microorganisms (GCM) 10K type strain sequencing project: providing services to taxonomists for standard genome sequencing and annotation.</title>
        <authorList>
            <consortium name="The Broad Institute Genomics Platform"/>
            <consortium name="The Broad Institute Genome Sequencing Center for Infectious Disease"/>
            <person name="Wu L."/>
            <person name="Ma J."/>
        </authorList>
    </citation>
    <scope>NUCLEOTIDE SEQUENCE [LARGE SCALE GENOMIC DNA]</scope>
    <source>
        <strain evidence="9">KCTC 42087</strain>
    </source>
</reference>
<dbReference type="Pfam" id="PF00441">
    <property type="entry name" value="Acyl-CoA_dh_1"/>
    <property type="match status" value="1"/>
</dbReference>
<dbReference type="InterPro" id="IPR009075">
    <property type="entry name" value="AcylCo_DH/oxidase_C"/>
</dbReference>
<comment type="similarity">
    <text evidence="2">Belongs to the acyl-CoA dehydrogenase family.</text>
</comment>
<evidence type="ECO:0000313" key="8">
    <source>
        <dbReference type="EMBL" id="MFC5746341.1"/>
    </source>
</evidence>
<keyword evidence="3" id="KW-0285">Flavoprotein</keyword>
<evidence type="ECO:0000256" key="1">
    <source>
        <dbReference type="ARBA" id="ARBA00001974"/>
    </source>
</evidence>
<dbReference type="InterPro" id="IPR036250">
    <property type="entry name" value="AcylCo_DH-like_C"/>
</dbReference>
<proteinExistence type="inferred from homology"/>
<dbReference type="Gene3D" id="1.20.140.10">
    <property type="entry name" value="Butyryl-CoA Dehydrogenase, subunit A, domain 3"/>
    <property type="match status" value="1"/>
</dbReference>
<dbReference type="GO" id="GO:0016491">
    <property type="term" value="F:oxidoreductase activity"/>
    <property type="evidence" value="ECO:0007669"/>
    <property type="project" value="UniProtKB-KW"/>
</dbReference>
<dbReference type="SUPFAM" id="SSF56645">
    <property type="entry name" value="Acyl-CoA dehydrogenase NM domain-like"/>
    <property type="match status" value="1"/>
</dbReference>
<evidence type="ECO:0000313" key="9">
    <source>
        <dbReference type="Proteomes" id="UP001596074"/>
    </source>
</evidence>
<sequence length="384" mass="40961">MELALSPDQKLLQKSARGLREKECSLDRIRGLEDGELRWSRDWWRKGAELGWAATVVPEELGGGSVSGEGVRDLALIAEELGAGVAPGPLLPVNAVLAGLVHAHGTGPDHSAEIESLVAGETVASWAVYEPGGEWTAEPPGLTATPAGGGIVLEGVKDRVEDAAQSDLFLVTAATAQGTAQFLVPASAPGVTVTPQWSLDLSRAFGEVRFEGVQVGEDALVGVPGDLRTVERQLQIAIVVQCAELCGGLDRIFDLTTRWAFDRYSFGRPLASYQALKHRFADMRTWIEACHATTQAAAGAVQAAAPDAPRLVSVAKAYVGDRAPVILQDCVQLHGGIGVTWEHDLHLYLRRAVLDQSLYGTPRDHRLRLADLASARPAEGNDPR</sequence>
<evidence type="ECO:0000259" key="7">
    <source>
        <dbReference type="Pfam" id="PF02771"/>
    </source>
</evidence>
<name>A0ABW0ZSS5_9ACTN</name>
<keyword evidence="4" id="KW-0274">FAD</keyword>
<evidence type="ECO:0000256" key="3">
    <source>
        <dbReference type="ARBA" id="ARBA00022630"/>
    </source>
</evidence>
<gene>
    <name evidence="8" type="ORF">ACFPZN_12030</name>
</gene>
<protein>
    <submittedName>
        <fullName evidence="8">Acyl-CoA dehydrogenase family protein</fullName>
        <ecNumber evidence="8">1.-.-.-</ecNumber>
    </submittedName>
</protein>
<dbReference type="InterPro" id="IPR037069">
    <property type="entry name" value="AcylCoA_DH/ox_N_sf"/>
</dbReference>
<keyword evidence="9" id="KW-1185">Reference proteome</keyword>
<feature type="domain" description="Acyl-CoA dehydrogenase/oxidase C-terminal" evidence="6">
    <location>
        <begin position="232"/>
        <end position="363"/>
    </location>
</feature>
<dbReference type="InterPro" id="IPR046373">
    <property type="entry name" value="Acyl-CoA_Oxase/DH_mid-dom_sf"/>
</dbReference>
<dbReference type="Gene3D" id="1.10.540.10">
    <property type="entry name" value="Acyl-CoA dehydrogenase/oxidase, N-terminal domain"/>
    <property type="match status" value="1"/>
</dbReference>
<evidence type="ECO:0000259" key="6">
    <source>
        <dbReference type="Pfam" id="PF00441"/>
    </source>
</evidence>
<dbReference type="EC" id="1.-.-.-" evidence="8"/>